<dbReference type="EnsemblPlants" id="KEH30654">
    <property type="protein sequence ID" value="KEH30654"/>
    <property type="gene ID" value="MTR_4g077767"/>
</dbReference>
<proteinExistence type="predicted"/>
<dbReference type="HOGENOM" id="CLU_2076585_0_0_1"/>
<keyword evidence="3" id="KW-1185">Reference proteome</keyword>
<reference evidence="1 3" key="1">
    <citation type="journal article" date="2011" name="Nature">
        <title>The Medicago genome provides insight into the evolution of rhizobial symbioses.</title>
        <authorList>
            <person name="Young N.D."/>
            <person name="Debelle F."/>
            <person name="Oldroyd G.E."/>
            <person name="Geurts R."/>
            <person name="Cannon S.B."/>
            <person name="Udvardi M.K."/>
            <person name="Benedito V.A."/>
            <person name="Mayer K.F."/>
            <person name="Gouzy J."/>
            <person name="Schoof H."/>
            <person name="Van de Peer Y."/>
            <person name="Proost S."/>
            <person name="Cook D.R."/>
            <person name="Meyers B.C."/>
            <person name="Spannagl M."/>
            <person name="Cheung F."/>
            <person name="De Mita S."/>
            <person name="Krishnakumar V."/>
            <person name="Gundlach H."/>
            <person name="Zhou S."/>
            <person name="Mudge J."/>
            <person name="Bharti A.K."/>
            <person name="Murray J.D."/>
            <person name="Naoumkina M.A."/>
            <person name="Rosen B."/>
            <person name="Silverstein K.A."/>
            <person name="Tang H."/>
            <person name="Rombauts S."/>
            <person name="Zhao P.X."/>
            <person name="Zhou P."/>
            <person name="Barbe V."/>
            <person name="Bardou P."/>
            <person name="Bechner M."/>
            <person name="Bellec A."/>
            <person name="Berger A."/>
            <person name="Berges H."/>
            <person name="Bidwell S."/>
            <person name="Bisseling T."/>
            <person name="Choisne N."/>
            <person name="Couloux A."/>
            <person name="Denny R."/>
            <person name="Deshpande S."/>
            <person name="Dai X."/>
            <person name="Doyle J.J."/>
            <person name="Dudez A.M."/>
            <person name="Farmer A.D."/>
            <person name="Fouteau S."/>
            <person name="Franken C."/>
            <person name="Gibelin C."/>
            <person name="Gish J."/>
            <person name="Goldstein S."/>
            <person name="Gonzalez A.J."/>
            <person name="Green P.J."/>
            <person name="Hallab A."/>
            <person name="Hartog M."/>
            <person name="Hua A."/>
            <person name="Humphray S.J."/>
            <person name="Jeong D.H."/>
            <person name="Jing Y."/>
            <person name="Jocker A."/>
            <person name="Kenton S.M."/>
            <person name="Kim D.J."/>
            <person name="Klee K."/>
            <person name="Lai H."/>
            <person name="Lang C."/>
            <person name="Lin S."/>
            <person name="Macmil S.L."/>
            <person name="Magdelenat G."/>
            <person name="Matthews L."/>
            <person name="McCorrison J."/>
            <person name="Monaghan E.L."/>
            <person name="Mun J.H."/>
            <person name="Najar F.Z."/>
            <person name="Nicholson C."/>
            <person name="Noirot C."/>
            <person name="O'Bleness M."/>
            <person name="Paule C.R."/>
            <person name="Poulain J."/>
            <person name="Prion F."/>
            <person name="Qin B."/>
            <person name="Qu C."/>
            <person name="Retzel E.F."/>
            <person name="Riddle C."/>
            <person name="Sallet E."/>
            <person name="Samain S."/>
            <person name="Samson N."/>
            <person name="Sanders I."/>
            <person name="Saurat O."/>
            <person name="Scarpelli C."/>
            <person name="Schiex T."/>
            <person name="Segurens B."/>
            <person name="Severin A.J."/>
            <person name="Sherrier D.J."/>
            <person name="Shi R."/>
            <person name="Sims S."/>
            <person name="Singer S.R."/>
            <person name="Sinharoy S."/>
            <person name="Sterck L."/>
            <person name="Viollet A."/>
            <person name="Wang B.B."/>
            <person name="Wang K."/>
            <person name="Wang M."/>
            <person name="Wang X."/>
            <person name="Warfsmann J."/>
            <person name="Weissenbach J."/>
            <person name="White D.D."/>
            <person name="White J.D."/>
            <person name="Wiley G.B."/>
            <person name="Wincker P."/>
            <person name="Xing Y."/>
            <person name="Yang L."/>
            <person name="Yao Z."/>
            <person name="Ying F."/>
            <person name="Zhai J."/>
            <person name="Zhou L."/>
            <person name="Zuber A."/>
            <person name="Denarie J."/>
            <person name="Dixon R.A."/>
            <person name="May G.D."/>
            <person name="Schwartz D.C."/>
            <person name="Rogers J."/>
            <person name="Quetier F."/>
            <person name="Town C.D."/>
            <person name="Roe B.A."/>
        </authorList>
    </citation>
    <scope>NUCLEOTIDE SEQUENCE [LARGE SCALE GENOMIC DNA]</scope>
    <source>
        <strain evidence="1">A17</strain>
        <strain evidence="2 3">cv. Jemalong A17</strain>
    </source>
</reference>
<dbReference type="Proteomes" id="UP000002051">
    <property type="component" value="Chromosome 4"/>
</dbReference>
<dbReference type="AlphaFoldDB" id="A0A072ULK3"/>
<name>A0A072ULK3_MEDTR</name>
<protein>
    <submittedName>
        <fullName evidence="1 2">Uncharacterized protein</fullName>
    </submittedName>
</protein>
<gene>
    <name evidence="1" type="ordered locus">MTR_4g077767</name>
</gene>
<accession>A0A072ULK3</accession>
<reference evidence="2" key="3">
    <citation type="submission" date="2015-04" db="UniProtKB">
        <authorList>
            <consortium name="EnsemblPlants"/>
        </authorList>
    </citation>
    <scope>IDENTIFICATION</scope>
    <source>
        <strain evidence="2">cv. Jemalong A17</strain>
    </source>
</reference>
<dbReference type="EMBL" id="CM001220">
    <property type="protein sequence ID" value="KEH30654.1"/>
    <property type="molecule type" value="Genomic_DNA"/>
</dbReference>
<sequence length="118" mass="13534">MEWCFLCYRVKNGVTGFSGFCNPETSKNTARYMMFSDYIIRKPHKHPLSSTNSKHVCNSHPSVLGHCYMFLIKNWIFGLLDRIAQKLAQTIRKNSRTMTPVEGTSYGTLPLKIQNSIV</sequence>
<evidence type="ECO:0000313" key="3">
    <source>
        <dbReference type="Proteomes" id="UP000002051"/>
    </source>
</evidence>
<organism evidence="1 3">
    <name type="scientific">Medicago truncatula</name>
    <name type="common">Barrel medic</name>
    <name type="synonym">Medicago tribuloides</name>
    <dbReference type="NCBI Taxonomy" id="3880"/>
    <lineage>
        <taxon>Eukaryota</taxon>
        <taxon>Viridiplantae</taxon>
        <taxon>Streptophyta</taxon>
        <taxon>Embryophyta</taxon>
        <taxon>Tracheophyta</taxon>
        <taxon>Spermatophyta</taxon>
        <taxon>Magnoliopsida</taxon>
        <taxon>eudicotyledons</taxon>
        <taxon>Gunneridae</taxon>
        <taxon>Pentapetalae</taxon>
        <taxon>rosids</taxon>
        <taxon>fabids</taxon>
        <taxon>Fabales</taxon>
        <taxon>Fabaceae</taxon>
        <taxon>Papilionoideae</taxon>
        <taxon>50 kb inversion clade</taxon>
        <taxon>NPAAA clade</taxon>
        <taxon>Hologalegina</taxon>
        <taxon>IRL clade</taxon>
        <taxon>Trifolieae</taxon>
        <taxon>Medicago</taxon>
    </lineage>
</organism>
<evidence type="ECO:0000313" key="2">
    <source>
        <dbReference type="EnsemblPlants" id="KEH30654"/>
    </source>
</evidence>
<reference evidence="1 3" key="2">
    <citation type="journal article" date="2014" name="BMC Genomics">
        <title>An improved genome release (version Mt4.0) for the model legume Medicago truncatula.</title>
        <authorList>
            <person name="Tang H."/>
            <person name="Krishnakumar V."/>
            <person name="Bidwell S."/>
            <person name="Rosen B."/>
            <person name="Chan A."/>
            <person name="Zhou S."/>
            <person name="Gentzbittel L."/>
            <person name="Childs K.L."/>
            <person name="Yandell M."/>
            <person name="Gundlach H."/>
            <person name="Mayer K.F."/>
            <person name="Schwartz D.C."/>
            <person name="Town C.D."/>
        </authorList>
    </citation>
    <scope>GENOME REANNOTATION</scope>
    <source>
        <strain evidence="1">A17</strain>
        <strain evidence="2 3">cv. Jemalong A17</strain>
    </source>
</reference>
<evidence type="ECO:0000313" key="1">
    <source>
        <dbReference type="EMBL" id="KEH30654.1"/>
    </source>
</evidence>